<evidence type="ECO:0000313" key="5">
    <source>
        <dbReference type="EMBL" id="ORY46705.1"/>
    </source>
</evidence>
<dbReference type="SUPFAM" id="SSF57701">
    <property type="entry name" value="Zn2/Cys6 DNA-binding domain"/>
    <property type="match status" value="1"/>
</dbReference>
<accession>A0A1Y2CK32</accession>
<organism evidence="5 6">
    <name type="scientific">Leucosporidium creatinivorum</name>
    <dbReference type="NCBI Taxonomy" id="106004"/>
    <lineage>
        <taxon>Eukaryota</taxon>
        <taxon>Fungi</taxon>
        <taxon>Dikarya</taxon>
        <taxon>Basidiomycota</taxon>
        <taxon>Pucciniomycotina</taxon>
        <taxon>Microbotryomycetes</taxon>
        <taxon>Leucosporidiales</taxon>
        <taxon>Leucosporidium</taxon>
    </lineage>
</organism>
<keyword evidence="2" id="KW-0539">Nucleus</keyword>
<dbReference type="Gene3D" id="4.10.240.10">
    <property type="entry name" value="Zn(2)-C6 fungal-type DNA-binding domain"/>
    <property type="match status" value="1"/>
</dbReference>
<dbReference type="InterPro" id="IPR021858">
    <property type="entry name" value="Fun_TF"/>
</dbReference>
<comment type="subcellular location">
    <subcellularLocation>
        <location evidence="1">Nucleus</location>
    </subcellularLocation>
</comment>
<dbReference type="CDD" id="cd00067">
    <property type="entry name" value="GAL4"/>
    <property type="match status" value="1"/>
</dbReference>
<proteinExistence type="predicted"/>
<reference evidence="5 6" key="1">
    <citation type="submission" date="2016-07" db="EMBL/GenBank/DDBJ databases">
        <title>Pervasive Adenine N6-methylation of Active Genes in Fungi.</title>
        <authorList>
            <consortium name="DOE Joint Genome Institute"/>
            <person name="Mondo S.J."/>
            <person name="Dannebaum R.O."/>
            <person name="Kuo R.C."/>
            <person name="Labutti K."/>
            <person name="Haridas S."/>
            <person name="Kuo A."/>
            <person name="Salamov A."/>
            <person name="Ahrendt S.R."/>
            <person name="Lipzen A."/>
            <person name="Sullivan W."/>
            <person name="Andreopoulos W.B."/>
            <person name="Clum A."/>
            <person name="Lindquist E."/>
            <person name="Daum C."/>
            <person name="Ramamoorthy G.K."/>
            <person name="Gryganskyi A."/>
            <person name="Culley D."/>
            <person name="Magnuson J.K."/>
            <person name="James T.Y."/>
            <person name="O'Malley M.A."/>
            <person name="Stajich J.E."/>
            <person name="Spatafora J.W."/>
            <person name="Visel A."/>
            <person name="Grigoriev I.V."/>
        </authorList>
    </citation>
    <scope>NUCLEOTIDE SEQUENCE [LARGE SCALE GENOMIC DNA]</scope>
    <source>
        <strain evidence="5 6">62-1032</strain>
    </source>
</reference>
<dbReference type="InterPro" id="IPR001138">
    <property type="entry name" value="Zn2Cys6_DnaBD"/>
</dbReference>
<protein>
    <recommendedName>
        <fullName evidence="4">Zn(2)-C6 fungal-type domain-containing protein</fullName>
    </recommendedName>
</protein>
<dbReference type="Pfam" id="PF00172">
    <property type="entry name" value="Zn_clus"/>
    <property type="match status" value="1"/>
</dbReference>
<evidence type="ECO:0000256" key="3">
    <source>
        <dbReference type="SAM" id="MobiDB-lite"/>
    </source>
</evidence>
<dbReference type="Pfam" id="PF11951">
    <property type="entry name" value="Fungal_trans_2"/>
    <property type="match status" value="1"/>
</dbReference>
<feature type="domain" description="Zn(2)-C6 fungal-type" evidence="4">
    <location>
        <begin position="25"/>
        <end position="58"/>
    </location>
</feature>
<dbReference type="EMBL" id="MCGR01000119">
    <property type="protein sequence ID" value="ORY46705.1"/>
    <property type="molecule type" value="Genomic_DNA"/>
</dbReference>
<feature type="region of interest" description="Disordered" evidence="3">
    <location>
        <begin position="72"/>
        <end position="136"/>
    </location>
</feature>
<dbReference type="PANTHER" id="PTHR37534:SF7">
    <property type="entry name" value="TRANSCRIPTIONAL ACTIVATOR PROTEIN UGA3"/>
    <property type="match status" value="1"/>
</dbReference>
<dbReference type="Proteomes" id="UP000193467">
    <property type="component" value="Unassembled WGS sequence"/>
</dbReference>
<dbReference type="GO" id="GO:0008270">
    <property type="term" value="F:zinc ion binding"/>
    <property type="evidence" value="ECO:0007669"/>
    <property type="project" value="InterPro"/>
</dbReference>
<dbReference type="STRING" id="106004.A0A1Y2CK32"/>
<dbReference type="SMART" id="SM00066">
    <property type="entry name" value="GAL4"/>
    <property type="match status" value="1"/>
</dbReference>
<dbReference type="GO" id="GO:0000981">
    <property type="term" value="F:DNA-binding transcription factor activity, RNA polymerase II-specific"/>
    <property type="evidence" value="ECO:0007669"/>
    <property type="project" value="InterPro"/>
</dbReference>
<dbReference type="GO" id="GO:0005634">
    <property type="term" value="C:nucleus"/>
    <property type="evidence" value="ECO:0007669"/>
    <property type="project" value="UniProtKB-SubCell"/>
</dbReference>
<dbReference type="OrthoDB" id="5419315at2759"/>
<sequence length="633" mass="68113">MSPTASQSTRDDGDDKKKATRSKLGCVTCRRRHKKCDEDFGPTGACQRCFLGSWECILPPAPGQKPLRTFEHGKRAASTGPRLTAPPRKVPPGTQPVGRVLTPEEIQERQRQHESGSDLPISQPPISPSFNFPALPHPPPQAPPFFDSHVNADSAVDAALLASVANASAPDLGADLDTFFQSLDAIAAPSVGLGYWDNDMMHSEGHEGLPNLEQLVNGSTPSLDEIPGLNVGSAPPPLPPLPSPHQQQQLPLPPPPSLPSQPQVQAPTPSLPRPAPRPPTSPTSRPEALISPPPPAPDGDGLDPTIAPLYIAWNDGFFRSIPKPVREIVTQRMNNVAATSELTRCASMAMVLLYRVRSNVGDSGEMEEAQAKLLAQSDQYFQQALVHLQTPIPLEAQLIAVLDMQAYQFDQWGAAAAHAILLLGEYFVTEAFGSQPSLNLSTLRDSSSMALRAFAYTDVLHTVCIPRRRTLFAFASLPGDPGTPVNAPSPINTDETDRAVEIHLGLPVGLLLCIAATSNLSAESGAFPDEIVAVKAQAIEKAIKDWRPLAPDAAALVDSTAYIDELSTAEMWRHTALLYLYQSVHHQGCLSTTVRSCLQQILQIGARVMNAPKAIHNADNYVSACATRSVPWF</sequence>
<evidence type="ECO:0000256" key="1">
    <source>
        <dbReference type="ARBA" id="ARBA00004123"/>
    </source>
</evidence>
<name>A0A1Y2CK32_9BASI</name>
<gene>
    <name evidence="5" type="ORF">BCR35DRAFT_29785</name>
</gene>
<dbReference type="InterPro" id="IPR036864">
    <property type="entry name" value="Zn2-C6_fun-type_DNA-bd_sf"/>
</dbReference>
<evidence type="ECO:0000313" key="6">
    <source>
        <dbReference type="Proteomes" id="UP000193467"/>
    </source>
</evidence>
<dbReference type="InParanoid" id="A0A1Y2CK32"/>
<dbReference type="PROSITE" id="PS50048">
    <property type="entry name" value="ZN2_CY6_FUNGAL_2"/>
    <property type="match status" value="1"/>
</dbReference>
<feature type="compositionally biased region" description="Pro residues" evidence="3">
    <location>
        <begin position="269"/>
        <end position="281"/>
    </location>
</feature>
<comment type="caution">
    <text evidence="5">The sequence shown here is derived from an EMBL/GenBank/DDBJ whole genome shotgun (WGS) entry which is preliminary data.</text>
</comment>
<dbReference type="GO" id="GO:0000976">
    <property type="term" value="F:transcription cis-regulatory region binding"/>
    <property type="evidence" value="ECO:0007669"/>
    <property type="project" value="TreeGrafter"/>
</dbReference>
<evidence type="ECO:0000259" key="4">
    <source>
        <dbReference type="PROSITE" id="PS50048"/>
    </source>
</evidence>
<feature type="non-terminal residue" evidence="5">
    <location>
        <position position="633"/>
    </location>
</feature>
<feature type="region of interest" description="Disordered" evidence="3">
    <location>
        <begin position="1"/>
        <end position="24"/>
    </location>
</feature>
<evidence type="ECO:0000256" key="2">
    <source>
        <dbReference type="ARBA" id="ARBA00023242"/>
    </source>
</evidence>
<dbReference type="PANTHER" id="PTHR37534">
    <property type="entry name" value="TRANSCRIPTIONAL ACTIVATOR PROTEIN UGA3"/>
    <property type="match status" value="1"/>
</dbReference>
<feature type="compositionally biased region" description="Basic and acidic residues" evidence="3">
    <location>
        <begin position="106"/>
        <end position="116"/>
    </location>
</feature>
<keyword evidence="6" id="KW-1185">Reference proteome</keyword>
<feature type="compositionally biased region" description="Pro residues" evidence="3">
    <location>
        <begin position="234"/>
        <end position="243"/>
    </location>
</feature>
<dbReference type="AlphaFoldDB" id="A0A1Y2CK32"/>
<feature type="region of interest" description="Disordered" evidence="3">
    <location>
        <begin position="205"/>
        <end position="303"/>
    </location>
</feature>
<dbReference type="GO" id="GO:0045944">
    <property type="term" value="P:positive regulation of transcription by RNA polymerase II"/>
    <property type="evidence" value="ECO:0007669"/>
    <property type="project" value="TreeGrafter"/>
</dbReference>